<dbReference type="Pfam" id="PF16916">
    <property type="entry name" value="ZT_dimer"/>
    <property type="match status" value="1"/>
</dbReference>
<evidence type="ECO:0000256" key="1">
    <source>
        <dbReference type="ARBA" id="ARBA00004141"/>
    </source>
</evidence>
<dbReference type="GO" id="GO:0005886">
    <property type="term" value="C:plasma membrane"/>
    <property type="evidence" value="ECO:0007669"/>
    <property type="project" value="TreeGrafter"/>
</dbReference>
<dbReference type="InterPro" id="IPR036837">
    <property type="entry name" value="Cation_efflux_CTD_sf"/>
</dbReference>
<dbReference type="PANTHER" id="PTHR11562:SF17">
    <property type="entry name" value="RE54080P-RELATED"/>
    <property type="match status" value="1"/>
</dbReference>
<sequence length="332" mass="35423">MSDVNSANPDSRDAGAVVSDDISIASSLRDQTEASLEHQKRLMISLCMTLTIFVAEVVGALMTGSLALLVDCGHMLTDVAVLATSTVTAILMRRRPSKKRTWGWLRLEPITAGLGALVLLGVGVYALVEAAMRLTGAVPEDVTDFGLLLGFGVLGLACNIASAFVLSGRHNDNMNMKAAFLEVVNDALGSVAVVSSAIIMLATGWRGFDAVAGGVIALMIIPRACVLIRNAVRVLLEQTPEGLDLDRVREHMLGVEHVVGVHDIHASTVSTGMPILTAHVVVERNLSMAQAAQILTQLHECLVRHFDVSVPHTTFQLEPQGFEIEQGEPAHQ</sequence>
<reference evidence="11 12" key="1">
    <citation type="submission" date="2014-03" db="EMBL/GenBank/DDBJ databases">
        <title>Genomics of Bifidobacteria.</title>
        <authorList>
            <person name="Ventura M."/>
            <person name="Milani C."/>
            <person name="Lugli G.A."/>
        </authorList>
    </citation>
    <scope>NUCLEOTIDE SEQUENCE [LARGE SCALE GENOMIC DNA]</scope>
    <source>
        <strain evidence="11 12">DSM 22767</strain>
    </source>
</reference>
<feature type="transmembrane region" description="Helical" evidence="8">
    <location>
        <begin position="211"/>
        <end position="228"/>
    </location>
</feature>
<evidence type="ECO:0000313" key="11">
    <source>
        <dbReference type="EMBL" id="KFI45621.1"/>
    </source>
</evidence>
<keyword evidence="3" id="KW-0813">Transport</keyword>
<dbReference type="Pfam" id="PF01545">
    <property type="entry name" value="Cation_efflux"/>
    <property type="match status" value="1"/>
</dbReference>
<dbReference type="Proteomes" id="UP000029096">
    <property type="component" value="Unassembled WGS sequence"/>
</dbReference>
<feature type="domain" description="Cation efflux protein cytoplasmic" evidence="10">
    <location>
        <begin position="240"/>
        <end position="319"/>
    </location>
</feature>
<evidence type="ECO:0000313" key="12">
    <source>
        <dbReference type="Proteomes" id="UP000029096"/>
    </source>
</evidence>
<keyword evidence="12" id="KW-1185">Reference proteome</keyword>
<dbReference type="InterPro" id="IPR027469">
    <property type="entry name" value="Cation_efflux_TMD_sf"/>
</dbReference>
<comment type="caution">
    <text evidence="11">The sequence shown here is derived from an EMBL/GenBank/DDBJ whole genome shotgun (WGS) entry which is preliminary data.</text>
</comment>
<keyword evidence="7 8" id="KW-0472">Membrane</keyword>
<feature type="transmembrane region" description="Helical" evidence="8">
    <location>
        <begin position="187"/>
        <end position="205"/>
    </location>
</feature>
<keyword evidence="4 8" id="KW-0812">Transmembrane</keyword>
<dbReference type="EMBL" id="JGYP01000002">
    <property type="protein sequence ID" value="KFI45621.1"/>
    <property type="molecule type" value="Genomic_DNA"/>
</dbReference>
<evidence type="ECO:0000256" key="6">
    <source>
        <dbReference type="ARBA" id="ARBA00023065"/>
    </source>
</evidence>
<dbReference type="STRING" id="1437606.BBOH_0966"/>
<accession>A0A086ZGH1</accession>
<feature type="transmembrane region" description="Helical" evidence="8">
    <location>
        <begin position="147"/>
        <end position="166"/>
    </location>
</feature>
<evidence type="ECO:0000259" key="10">
    <source>
        <dbReference type="Pfam" id="PF16916"/>
    </source>
</evidence>
<dbReference type="NCBIfam" id="TIGR01297">
    <property type="entry name" value="CDF"/>
    <property type="match status" value="1"/>
</dbReference>
<dbReference type="SUPFAM" id="SSF161111">
    <property type="entry name" value="Cation efflux protein transmembrane domain-like"/>
    <property type="match status" value="1"/>
</dbReference>
<evidence type="ECO:0000256" key="2">
    <source>
        <dbReference type="ARBA" id="ARBA00008873"/>
    </source>
</evidence>
<feature type="transmembrane region" description="Helical" evidence="8">
    <location>
        <begin position="75"/>
        <end position="92"/>
    </location>
</feature>
<evidence type="ECO:0000256" key="7">
    <source>
        <dbReference type="ARBA" id="ARBA00023136"/>
    </source>
</evidence>
<feature type="transmembrane region" description="Helical" evidence="8">
    <location>
        <begin position="42"/>
        <end position="69"/>
    </location>
</feature>
<feature type="transmembrane region" description="Helical" evidence="8">
    <location>
        <begin position="104"/>
        <end position="127"/>
    </location>
</feature>
<organism evidence="11 12">
    <name type="scientific">Bifidobacterium bohemicum DSM 22767</name>
    <dbReference type="NCBI Taxonomy" id="1437606"/>
    <lineage>
        <taxon>Bacteria</taxon>
        <taxon>Bacillati</taxon>
        <taxon>Actinomycetota</taxon>
        <taxon>Actinomycetes</taxon>
        <taxon>Bifidobacteriales</taxon>
        <taxon>Bifidobacteriaceae</taxon>
        <taxon>Bifidobacterium</taxon>
    </lineage>
</organism>
<evidence type="ECO:0000256" key="4">
    <source>
        <dbReference type="ARBA" id="ARBA00022692"/>
    </source>
</evidence>
<dbReference type="InterPro" id="IPR027470">
    <property type="entry name" value="Cation_efflux_CTD"/>
</dbReference>
<dbReference type="Gene3D" id="1.20.1510.10">
    <property type="entry name" value="Cation efflux protein transmembrane domain"/>
    <property type="match status" value="1"/>
</dbReference>
<gene>
    <name evidence="11" type="ORF">BBOH_0966</name>
</gene>
<protein>
    <submittedName>
        <fullName evidence="11">Cation efflux protein</fullName>
    </submittedName>
</protein>
<dbReference type="AlphaFoldDB" id="A0A086ZGH1"/>
<dbReference type="InterPro" id="IPR050681">
    <property type="entry name" value="CDF/SLC30A"/>
</dbReference>
<proteinExistence type="inferred from homology"/>
<comment type="subcellular location">
    <subcellularLocation>
        <location evidence="1">Membrane</location>
        <topology evidence="1">Multi-pass membrane protein</topology>
    </subcellularLocation>
</comment>
<dbReference type="eggNOG" id="COG1230">
    <property type="taxonomic scope" value="Bacteria"/>
</dbReference>
<keyword evidence="6" id="KW-0406">Ion transport</keyword>
<keyword evidence="5 8" id="KW-1133">Transmembrane helix</keyword>
<dbReference type="OrthoDB" id="9809646at2"/>
<dbReference type="GO" id="GO:0005385">
    <property type="term" value="F:zinc ion transmembrane transporter activity"/>
    <property type="evidence" value="ECO:0007669"/>
    <property type="project" value="TreeGrafter"/>
</dbReference>
<dbReference type="PANTHER" id="PTHR11562">
    <property type="entry name" value="CATION EFFLUX PROTEIN/ ZINC TRANSPORTER"/>
    <property type="match status" value="1"/>
</dbReference>
<dbReference type="SUPFAM" id="SSF160240">
    <property type="entry name" value="Cation efflux protein cytoplasmic domain-like"/>
    <property type="match status" value="1"/>
</dbReference>
<evidence type="ECO:0000256" key="8">
    <source>
        <dbReference type="SAM" id="Phobius"/>
    </source>
</evidence>
<dbReference type="InterPro" id="IPR002524">
    <property type="entry name" value="Cation_efflux"/>
</dbReference>
<evidence type="ECO:0000256" key="3">
    <source>
        <dbReference type="ARBA" id="ARBA00022448"/>
    </source>
</evidence>
<dbReference type="InterPro" id="IPR058533">
    <property type="entry name" value="Cation_efflux_TM"/>
</dbReference>
<evidence type="ECO:0000259" key="9">
    <source>
        <dbReference type="Pfam" id="PF01545"/>
    </source>
</evidence>
<evidence type="ECO:0000256" key="5">
    <source>
        <dbReference type="ARBA" id="ARBA00022989"/>
    </source>
</evidence>
<name>A0A086ZGH1_9BIFI</name>
<dbReference type="Gene3D" id="3.30.70.1350">
    <property type="entry name" value="Cation efflux protein, cytoplasmic domain"/>
    <property type="match status" value="1"/>
</dbReference>
<feature type="domain" description="Cation efflux protein transmembrane" evidence="9">
    <location>
        <begin position="42"/>
        <end position="236"/>
    </location>
</feature>
<comment type="similarity">
    <text evidence="2">Belongs to the cation diffusion facilitator (CDF) transporter (TC 2.A.4) family. SLC30A subfamily.</text>
</comment>